<dbReference type="InterPro" id="IPR052379">
    <property type="entry name" value="Type_VII_TA_RNase"/>
</dbReference>
<name>A0A0G1BZL0_9BACT</name>
<protein>
    <recommendedName>
        <fullName evidence="7">DUF86 domain-containing protein</fullName>
    </recommendedName>
</protein>
<dbReference type="Pfam" id="PF01934">
    <property type="entry name" value="HepT-like"/>
    <property type="match status" value="1"/>
</dbReference>
<keyword evidence="1" id="KW-1277">Toxin-antitoxin system</keyword>
<feature type="non-terminal residue" evidence="5">
    <location>
        <position position="1"/>
    </location>
</feature>
<dbReference type="InterPro" id="IPR008201">
    <property type="entry name" value="HepT-like"/>
</dbReference>
<proteinExistence type="inferred from homology"/>
<dbReference type="GO" id="GO:0110001">
    <property type="term" value="C:toxin-antitoxin complex"/>
    <property type="evidence" value="ECO:0007669"/>
    <property type="project" value="InterPro"/>
</dbReference>
<dbReference type="GO" id="GO:0004540">
    <property type="term" value="F:RNA nuclease activity"/>
    <property type="evidence" value="ECO:0007669"/>
    <property type="project" value="InterPro"/>
</dbReference>
<keyword evidence="2" id="KW-0540">Nuclease</keyword>
<accession>A0A0G1BZL0</accession>
<evidence type="ECO:0000256" key="2">
    <source>
        <dbReference type="ARBA" id="ARBA00022722"/>
    </source>
</evidence>
<evidence type="ECO:0008006" key="7">
    <source>
        <dbReference type="Google" id="ProtNLM"/>
    </source>
</evidence>
<dbReference type="AlphaFoldDB" id="A0A0G1BZL0"/>
<comment type="similarity">
    <text evidence="4">Belongs to the HepT RNase toxin family.</text>
</comment>
<dbReference type="STRING" id="1618369.UV54_C0057G0001"/>
<evidence type="ECO:0000256" key="1">
    <source>
        <dbReference type="ARBA" id="ARBA00022649"/>
    </source>
</evidence>
<comment type="caution">
    <text evidence="5">The sequence shown here is derived from an EMBL/GenBank/DDBJ whole genome shotgun (WGS) entry which is preliminary data.</text>
</comment>
<dbReference type="EMBL" id="LCEW01000057">
    <property type="protein sequence ID" value="KKS78619.1"/>
    <property type="molecule type" value="Genomic_DNA"/>
</dbReference>
<evidence type="ECO:0000313" key="5">
    <source>
        <dbReference type="EMBL" id="KKS78619.1"/>
    </source>
</evidence>
<keyword evidence="3" id="KW-0378">Hydrolase</keyword>
<organism evidence="5 6">
    <name type="scientific">Candidatus Beckwithbacteria bacterium GW2011_GWA2_43_10</name>
    <dbReference type="NCBI Taxonomy" id="1618369"/>
    <lineage>
        <taxon>Bacteria</taxon>
        <taxon>Candidatus Beckwithiibacteriota</taxon>
    </lineage>
</organism>
<dbReference type="PANTHER" id="PTHR33397">
    <property type="entry name" value="UPF0331 PROTEIN YUTE"/>
    <property type="match status" value="1"/>
</dbReference>
<evidence type="ECO:0000256" key="3">
    <source>
        <dbReference type="ARBA" id="ARBA00022801"/>
    </source>
</evidence>
<dbReference type="Gene3D" id="1.20.120.580">
    <property type="entry name" value="bsu32300-like"/>
    <property type="match status" value="1"/>
</dbReference>
<evidence type="ECO:0000256" key="4">
    <source>
        <dbReference type="ARBA" id="ARBA00024207"/>
    </source>
</evidence>
<evidence type="ECO:0000313" key="6">
    <source>
        <dbReference type="Proteomes" id="UP000034213"/>
    </source>
</evidence>
<dbReference type="PANTHER" id="PTHR33397:SF5">
    <property type="entry name" value="RNASE YUTE-RELATED"/>
    <property type="match status" value="1"/>
</dbReference>
<dbReference type="GO" id="GO:0016787">
    <property type="term" value="F:hydrolase activity"/>
    <property type="evidence" value="ECO:0007669"/>
    <property type="project" value="UniProtKB-KW"/>
</dbReference>
<dbReference type="InterPro" id="IPR037038">
    <property type="entry name" value="HepT-like_sf"/>
</dbReference>
<dbReference type="Proteomes" id="UP000034213">
    <property type="component" value="Unassembled WGS sequence"/>
</dbReference>
<gene>
    <name evidence="5" type="ORF">UV54_C0057G0001</name>
</gene>
<sequence length="77" mass="9318">FDLQKPETYADIPRVLRKNRKISEELAEYMTKLAKFRNVLVHDYLYINKNEVFSQFEALPENIRRFLQEIKNLSQGR</sequence>
<reference evidence="5 6" key="1">
    <citation type="journal article" date="2015" name="Nature">
        <title>rRNA introns, odd ribosomes, and small enigmatic genomes across a large radiation of phyla.</title>
        <authorList>
            <person name="Brown C.T."/>
            <person name="Hug L.A."/>
            <person name="Thomas B.C."/>
            <person name="Sharon I."/>
            <person name="Castelle C.J."/>
            <person name="Singh A."/>
            <person name="Wilkins M.J."/>
            <person name="Williams K.H."/>
            <person name="Banfield J.F."/>
        </authorList>
    </citation>
    <scope>NUCLEOTIDE SEQUENCE [LARGE SCALE GENOMIC DNA]</scope>
</reference>